<dbReference type="EMBL" id="JADWDC010000052">
    <property type="protein sequence ID" value="MCC0178733.1"/>
    <property type="molecule type" value="Genomic_DNA"/>
</dbReference>
<name>A0A964BUG1_9CYAN</name>
<evidence type="ECO:0000256" key="8">
    <source>
        <dbReference type="ARBA" id="ARBA00022833"/>
    </source>
</evidence>
<dbReference type="NCBIfam" id="NF004064">
    <property type="entry name" value="PRK05578.1"/>
    <property type="match status" value="1"/>
</dbReference>
<feature type="binding site" evidence="14">
    <location>
        <position position="97"/>
    </location>
    <ligand>
        <name>Zn(2+)</name>
        <dbReference type="ChEBI" id="CHEBI:29105"/>
        <note>catalytic</note>
    </ligand>
</feature>
<evidence type="ECO:0000256" key="2">
    <source>
        <dbReference type="ARBA" id="ARBA00003949"/>
    </source>
</evidence>
<keyword evidence="18" id="KW-1185">Reference proteome</keyword>
<keyword evidence="7 15" id="KW-0378">Hydrolase</keyword>
<evidence type="ECO:0000256" key="14">
    <source>
        <dbReference type="PIRSR" id="PIRSR606262-3"/>
    </source>
</evidence>
<dbReference type="PANTHER" id="PTHR11644:SF2">
    <property type="entry name" value="CYTIDINE DEAMINASE"/>
    <property type="match status" value="1"/>
</dbReference>
<comment type="catalytic activity">
    <reaction evidence="11 15">
        <text>cytidine + H2O + H(+) = uridine + NH4(+)</text>
        <dbReference type="Rhea" id="RHEA:16069"/>
        <dbReference type="ChEBI" id="CHEBI:15377"/>
        <dbReference type="ChEBI" id="CHEBI:15378"/>
        <dbReference type="ChEBI" id="CHEBI:16704"/>
        <dbReference type="ChEBI" id="CHEBI:17562"/>
        <dbReference type="ChEBI" id="CHEBI:28938"/>
        <dbReference type="EC" id="3.5.4.5"/>
    </reaction>
</comment>
<dbReference type="FunFam" id="3.40.140.10:FF:000008">
    <property type="entry name" value="Cytidine deaminase"/>
    <property type="match status" value="1"/>
</dbReference>
<comment type="cofactor">
    <cofactor evidence="1 14 15">
        <name>Zn(2+)</name>
        <dbReference type="ChEBI" id="CHEBI:29105"/>
    </cofactor>
</comment>
<dbReference type="EC" id="3.5.4.5" evidence="4 15"/>
<dbReference type="GO" id="GO:0005829">
    <property type="term" value="C:cytosol"/>
    <property type="evidence" value="ECO:0007669"/>
    <property type="project" value="TreeGrafter"/>
</dbReference>
<dbReference type="PROSITE" id="PS00903">
    <property type="entry name" value="CYT_DCMP_DEAMINASES_1"/>
    <property type="match status" value="1"/>
</dbReference>
<evidence type="ECO:0000256" key="10">
    <source>
        <dbReference type="ARBA" id="ARBA00049252"/>
    </source>
</evidence>
<gene>
    <name evidence="17" type="primary">cdd</name>
    <name evidence="17" type="ORF">I4641_17315</name>
</gene>
<keyword evidence="8 14" id="KW-0862">Zinc</keyword>
<comment type="function">
    <text evidence="2 15">This enzyme scavenges exogenous and endogenous cytidine and 2'-deoxycytidine for UMP synthesis.</text>
</comment>
<dbReference type="Pfam" id="PF00383">
    <property type="entry name" value="dCMP_cyt_deam_1"/>
    <property type="match status" value="1"/>
</dbReference>
<dbReference type="GO" id="GO:0042802">
    <property type="term" value="F:identical protein binding"/>
    <property type="evidence" value="ECO:0007669"/>
    <property type="project" value="UniProtKB-ARBA"/>
</dbReference>
<dbReference type="GO" id="GO:0004126">
    <property type="term" value="F:cytidine deaminase activity"/>
    <property type="evidence" value="ECO:0007669"/>
    <property type="project" value="UniProtKB-UniRule"/>
</dbReference>
<evidence type="ECO:0000256" key="9">
    <source>
        <dbReference type="ARBA" id="ARBA00032005"/>
    </source>
</evidence>
<evidence type="ECO:0000256" key="5">
    <source>
        <dbReference type="ARBA" id="ARBA00018266"/>
    </source>
</evidence>
<evidence type="ECO:0000256" key="4">
    <source>
        <dbReference type="ARBA" id="ARBA00012783"/>
    </source>
</evidence>
<sequence length="136" mass="14539">MNQSILTEVEKQQLIETATQALDKSYAPYSKFRVGAAVLTSTGKIFPGCNVENASYGLSMCAERNAIANAIIGSGKDTIKIKAIAVTNSQKVSCSPCGACRQVIWEFGTDAEVIFLGNNGWQNSTIRDLLPAGFSL</sequence>
<evidence type="ECO:0000256" key="6">
    <source>
        <dbReference type="ARBA" id="ARBA00022723"/>
    </source>
</evidence>
<protein>
    <recommendedName>
        <fullName evidence="5 15">Cytidine deaminase</fullName>
        <ecNumber evidence="4 15">3.5.4.5</ecNumber>
    </recommendedName>
    <alternativeName>
        <fullName evidence="9 15">Cytidine aminohydrolase</fullName>
    </alternativeName>
</protein>
<dbReference type="GO" id="GO:0055086">
    <property type="term" value="P:nucleobase-containing small molecule metabolic process"/>
    <property type="evidence" value="ECO:0007669"/>
    <property type="project" value="UniProtKB-ARBA"/>
</dbReference>
<dbReference type="InterPro" id="IPR006262">
    <property type="entry name" value="Cyt_deam_tetra"/>
</dbReference>
<evidence type="ECO:0000256" key="13">
    <source>
        <dbReference type="PIRSR" id="PIRSR606262-2"/>
    </source>
</evidence>
<dbReference type="InterPro" id="IPR016193">
    <property type="entry name" value="Cytidine_deaminase-like"/>
</dbReference>
<evidence type="ECO:0000256" key="12">
    <source>
        <dbReference type="PIRSR" id="PIRSR606262-1"/>
    </source>
</evidence>
<evidence type="ECO:0000313" key="18">
    <source>
        <dbReference type="Proteomes" id="UP000729733"/>
    </source>
</evidence>
<reference evidence="17" key="1">
    <citation type="journal article" date="2021" name="Antonie Van Leeuwenhoek">
        <title>Draft genome and description of Waterburya agarophytonicola gen. nov. sp. nov. (Pleurocapsales, Cyanobacteria): a seaweed symbiont.</title>
        <authorList>
            <person name="Bonthond G."/>
            <person name="Shalygin S."/>
            <person name="Bayer T."/>
            <person name="Weinberger F."/>
        </authorList>
    </citation>
    <scope>NUCLEOTIDE SEQUENCE</scope>
    <source>
        <strain evidence="17">KI4</strain>
    </source>
</reference>
<feature type="active site" description="Proton donor" evidence="12">
    <location>
        <position position="63"/>
    </location>
</feature>
<dbReference type="InterPro" id="IPR002125">
    <property type="entry name" value="CMP_dCMP_dom"/>
</dbReference>
<feature type="domain" description="CMP/dCMP-type deaminase" evidence="16">
    <location>
        <begin position="9"/>
        <end position="136"/>
    </location>
</feature>
<organism evidence="17 18">
    <name type="scientific">Waterburya agarophytonicola KI4</name>
    <dbReference type="NCBI Taxonomy" id="2874699"/>
    <lineage>
        <taxon>Bacteria</taxon>
        <taxon>Bacillati</taxon>
        <taxon>Cyanobacteriota</taxon>
        <taxon>Cyanophyceae</taxon>
        <taxon>Pleurocapsales</taxon>
        <taxon>Hyellaceae</taxon>
        <taxon>Waterburya</taxon>
        <taxon>Waterburya agarophytonicola</taxon>
    </lineage>
</organism>
<proteinExistence type="inferred from homology"/>
<evidence type="ECO:0000256" key="1">
    <source>
        <dbReference type="ARBA" id="ARBA00001947"/>
    </source>
</evidence>
<dbReference type="PROSITE" id="PS51747">
    <property type="entry name" value="CYT_DCMP_DEAMINASES_2"/>
    <property type="match status" value="1"/>
</dbReference>
<accession>A0A964BUG1</accession>
<dbReference type="GO" id="GO:0008270">
    <property type="term" value="F:zinc ion binding"/>
    <property type="evidence" value="ECO:0007669"/>
    <property type="project" value="UniProtKB-UniRule"/>
</dbReference>
<evidence type="ECO:0000256" key="7">
    <source>
        <dbReference type="ARBA" id="ARBA00022801"/>
    </source>
</evidence>
<evidence type="ECO:0000259" key="16">
    <source>
        <dbReference type="PROSITE" id="PS51747"/>
    </source>
</evidence>
<dbReference type="PANTHER" id="PTHR11644">
    <property type="entry name" value="CYTIDINE DEAMINASE"/>
    <property type="match status" value="1"/>
</dbReference>
<dbReference type="AlphaFoldDB" id="A0A964BUG1"/>
<comment type="catalytic activity">
    <reaction evidence="10 15">
        <text>2'-deoxycytidine + H2O + H(+) = 2'-deoxyuridine + NH4(+)</text>
        <dbReference type="Rhea" id="RHEA:13433"/>
        <dbReference type="ChEBI" id="CHEBI:15377"/>
        <dbReference type="ChEBI" id="CHEBI:15378"/>
        <dbReference type="ChEBI" id="CHEBI:15698"/>
        <dbReference type="ChEBI" id="CHEBI:16450"/>
        <dbReference type="ChEBI" id="CHEBI:28938"/>
        <dbReference type="EC" id="3.5.4.5"/>
    </reaction>
</comment>
<dbReference type="SUPFAM" id="SSF53927">
    <property type="entry name" value="Cytidine deaminase-like"/>
    <property type="match status" value="1"/>
</dbReference>
<dbReference type="Gene3D" id="3.40.140.10">
    <property type="entry name" value="Cytidine Deaminase, domain 2"/>
    <property type="match status" value="1"/>
</dbReference>
<evidence type="ECO:0000256" key="15">
    <source>
        <dbReference type="RuleBase" id="RU364006"/>
    </source>
</evidence>
<evidence type="ECO:0000256" key="11">
    <source>
        <dbReference type="ARBA" id="ARBA00049558"/>
    </source>
</evidence>
<dbReference type="InterPro" id="IPR016192">
    <property type="entry name" value="APOBEC/CMP_deaminase_Zn-bd"/>
</dbReference>
<evidence type="ECO:0000256" key="3">
    <source>
        <dbReference type="ARBA" id="ARBA00006576"/>
    </source>
</evidence>
<dbReference type="NCBIfam" id="TIGR01354">
    <property type="entry name" value="cyt_deam_tetra"/>
    <property type="match status" value="1"/>
</dbReference>
<comment type="caution">
    <text evidence="17">The sequence shown here is derived from an EMBL/GenBank/DDBJ whole genome shotgun (WGS) entry which is preliminary data.</text>
</comment>
<feature type="binding site" evidence="13">
    <location>
        <begin position="50"/>
        <end position="56"/>
    </location>
    <ligand>
        <name>substrate</name>
    </ligand>
</feature>
<feature type="binding site" evidence="14">
    <location>
        <position position="100"/>
    </location>
    <ligand>
        <name>Zn(2+)</name>
        <dbReference type="ChEBI" id="CHEBI:29105"/>
        <note>catalytic</note>
    </ligand>
</feature>
<dbReference type="GO" id="GO:0072527">
    <property type="term" value="P:pyrimidine-containing compound metabolic process"/>
    <property type="evidence" value="ECO:0007669"/>
    <property type="project" value="UniProtKB-ARBA"/>
</dbReference>
<dbReference type="Proteomes" id="UP000729733">
    <property type="component" value="Unassembled WGS sequence"/>
</dbReference>
<dbReference type="RefSeq" id="WP_229641834.1">
    <property type="nucleotide sequence ID" value="NZ_JADWDC010000052.1"/>
</dbReference>
<dbReference type="InterPro" id="IPR050202">
    <property type="entry name" value="Cyt/Deoxycyt_deaminase"/>
</dbReference>
<evidence type="ECO:0000313" key="17">
    <source>
        <dbReference type="EMBL" id="MCC0178733.1"/>
    </source>
</evidence>
<keyword evidence="6 14" id="KW-0479">Metal-binding</keyword>
<dbReference type="CDD" id="cd01283">
    <property type="entry name" value="cytidine_deaminase"/>
    <property type="match status" value="1"/>
</dbReference>
<comment type="similarity">
    <text evidence="3 15">Belongs to the cytidine and deoxycytidylate deaminase family.</text>
</comment>
<feature type="binding site" evidence="14">
    <location>
        <position position="61"/>
    </location>
    <ligand>
        <name>Zn(2+)</name>
        <dbReference type="ChEBI" id="CHEBI:29105"/>
        <note>catalytic</note>
    </ligand>
</feature>